<name>A0A8S3WZR8_PARAO</name>
<evidence type="ECO:0000313" key="3">
    <source>
        <dbReference type="Proteomes" id="UP000691718"/>
    </source>
</evidence>
<protein>
    <submittedName>
        <fullName evidence="2">(apollo) hypothetical protein</fullName>
    </submittedName>
</protein>
<feature type="region of interest" description="Disordered" evidence="1">
    <location>
        <begin position="1"/>
        <end position="34"/>
    </location>
</feature>
<proteinExistence type="predicted"/>
<feature type="region of interest" description="Disordered" evidence="1">
    <location>
        <begin position="103"/>
        <end position="127"/>
    </location>
</feature>
<dbReference type="EMBL" id="CAJQZP010000881">
    <property type="protein sequence ID" value="CAG4990883.1"/>
    <property type="molecule type" value="Genomic_DNA"/>
</dbReference>
<evidence type="ECO:0000313" key="2">
    <source>
        <dbReference type="EMBL" id="CAG4990883.1"/>
    </source>
</evidence>
<dbReference type="Proteomes" id="UP000691718">
    <property type="component" value="Unassembled WGS sequence"/>
</dbReference>
<reference evidence="2" key="1">
    <citation type="submission" date="2021-04" db="EMBL/GenBank/DDBJ databases">
        <authorList>
            <person name="Tunstrom K."/>
        </authorList>
    </citation>
    <scope>NUCLEOTIDE SEQUENCE</scope>
</reference>
<gene>
    <name evidence="2" type="ORF">PAPOLLO_LOCUS12030</name>
</gene>
<organism evidence="2 3">
    <name type="scientific">Parnassius apollo</name>
    <name type="common">Apollo butterfly</name>
    <name type="synonym">Papilio apollo</name>
    <dbReference type="NCBI Taxonomy" id="110799"/>
    <lineage>
        <taxon>Eukaryota</taxon>
        <taxon>Metazoa</taxon>
        <taxon>Ecdysozoa</taxon>
        <taxon>Arthropoda</taxon>
        <taxon>Hexapoda</taxon>
        <taxon>Insecta</taxon>
        <taxon>Pterygota</taxon>
        <taxon>Neoptera</taxon>
        <taxon>Endopterygota</taxon>
        <taxon>Lepidoptera</taxon>
        <taxon>Glossata</taxon>
        <taxon>Ditrysia</taxon>
        <taxon>Papilionoidea</taxon>
        <taxon>Papilionidae</taxon>
        <taxon>Parnassiinae</taxon>
        <taxon>Parnassini</taxon>
        <taxon>Parnassius</taxon>
        <taxon>Parnassius</taxon>
    </lineage>
</organism>
<keyword evidence="3" id="KW-1185">Reference proteome</keyword>
<dbReference type="OrthoDB" id="6945588at2759"/>
<dbReference type="AlphaFoldDB" id="A0A8S3WZR8"/>
<accession>A0A8S3WZR8</accession>
<sequence>MATAKRKQEELGEECDEQESHDNDPCSDEDDAKRPRLDLHLHHIPHHLDTGARIDPDPNHYIDYNYDYSISRMSNYNANEMPCDLSNWQVRSMDRVENNMADEREIANASGSLDSEQDNFNSDNADDSQPINFAYYHF</sequence>
<evidence type="ECO:0000256" key="1">
    <source>
        <dbReference type="SAM" id="MobiDB-lite"/>
    </source>
</evidence>
<feature type="compositionally biased region" description="Polar residues" evidence="1">
    <location>
        <begin position="109"/>
        <end position="127"/>
    </location>
</feature>
<comment type="caution">
    <text evidence="2">The sequence shown here is derived from an EMBL/GenBank/DDBJ whole genome shotgun (WGS) entry which is preliminary data.</text>
</comment>
<feature type="compositionally biased region" description="Basic and acidic residues" evidence="1">
    <location>
        <begin position="1"/>
        <end position="10"/>
    </location>
</feature>